<comment type="caution">
    <text evidence="12">The sequence shown here is derived from an EMBL/GenBank/DDBJ whole genome shotgun (WGS) entry which is preliminary data.</text>
</comment>
<dbReference type="InterPro" id="IPR050087">
    <property type="entry name" value="AON_synthase_class-II"/>
</dbReference>
<keyword evidence="9" id="KW-0443">Lipid metabolism</keyword>
<keyword evidence="7" id="KW-0663">Pyridoxal phosphate</keyword>
<comment type="pathway">
    <text evidence="2">Lipid metabolism; sphingolipid metabolism.</text>
</comment>
<dbReference type="InterPro" id="IPR015422">
    <property type="entry name" value="PyrdxlP-dep_Trfase_small"/>
</dbReference>
<dbReference type="VEuPathDB" id="TriTrypDB:TEOVI_000267600"/>
<dbReference type="Gene3D" id="3.40.640.10">
    <property type="entry name" value="Type I PLP-dependent aspartate aminotransferase-like (Major domain)"/>
    <property type="match status" value="1"/>
</dbReference>
<evidence type="ECO:0000313" key="12">
    <source>
        <dbReference type="EMBL" id="SCU71096.1"/>
    </source>
</evidence>
<evidence type="ECO:0000256" key="1">
    <source>
        <dbReference type="ARBA" id="ARBA00001933"/>
    </source>
</evidence>
<evidence type="ECO:0000256" key="9">
    <source>
        <dbReference type="ARBA" id="ARBA00023098"/>
    </source>
</evidence>
<dbReference type="Proteomes" id="UP000195570">
    <property type="component" value="Unassembled WGS sequence"/>
</dbReference>
<feature type="domain" description="Aminotransferase class I/classII large" evidence="11">
    <location>
        <begin position="114"/>
        <end position="481"/>
    </location>
</feature>
<evidence type="ECO:0000256" key="2">
    <source>
        <dbReference type="ARBA" id="ARBA00004760"/>
    </source>
</evidence>
<comment type="pathway">
    <text evidence="3">Sphingolipid metabolism.</text>
</comment>
<evidence type="ECO:0000256" key="6">
    <source>
        <dbReference type="ARBA" id="ARBA00022679"/>
    </source>
</evidence>
<dbReference type="PANTHER" id="PTHR13693:SF2">
    <property type="entry name" value="SERINE PALMITOYLTRANSFERASE 1"/>
    <property type="match status" value="1"/>
</dbReference>
<dbReference type="GO" id="GO:0004758">
    <property type="term" value="F:serine C-palmitoyltransferase activity"/>
    <property type="evidence" value="ECO:0007669"/>
    <property type="project" value="UniProtKB-EC"/>
</dbReference>
<keyword evidence="10 12" id="KW-0012">Acyltransferase</keyword>
<dbReference type="GO" id="GO:0030170">
    <property type="term" value="F:pyridoxal phosphate binding"/>
    <property type="evidence" value="ECO:0007669"/>
    <property type="project" value="InterPro"/>
</dbReference>
<reference evidence="12" key="1">
    <citation type="submission" date="2016-09" db="EMBL/GenBank/DDBJ databases">
        <authorList>
            <person name="Hebert L."/>
            <person name="Moumen B."/>
        </authorList>
    </citation>
    <scope>NUCLEOTIDE SEQUENCE [LARGE SCALE GENOMIC DNA]</scope>
    <source>
        <strain evidence="12">OVI</strain>
    </source>
</reference>
<gene>
    <name evidence="12" type="ORF">TEOVI_000267600</name>
</gene>
<accession>A0A1G4IFZ1</accession>
<evidence type="ECO:0000256" key="5">
    <source>
        <dbReference type="ARBA" id="ARBA00013220"/>
    </source>
</evidence>
<dbReference type="GeneID" id="92376616"/>
<evidence type="ECO:0000313" key="13">
    <source>
        <dbReference type="Proteomes" id="UP000195570"/>
    </source>
</evidence>
<dbReference type="PANTHER" id="PTHR13693">
    <property type="entry name" value="CLASS II AMINOTRANSFERASE/8-AMINO-7-OXONONANOATE SYNTHASE"/>
    <property type="match status" value="1"/>
</dbReference>
<dbReference type="EC" id="2.3.1.50" evidence="5"/>
<evidence type="ECO:0000256" key="10">
    <source>
        <dbReference type="ARBA" id="ARBA00023315"/>
    </source>
</evidence>
<dbReference type="InterPro" id="IPR004839">
    <property type="entry name" value="Aminotransferase_I/II_large"/>
</dbReference>
<organism evidence="12 13">
    <name type="scientific">Trypanosoma equiperdum</name>
    <dbReference type="NCBI Taxonomy" id="5694"/>
    <lineage>
        <taxon>Eukaryota</taxon>
        <taxon>Discoba</taxon>
        <taxon>Euglenozoa</taxon>
        <taxon>Kinetoplastea</taxon>
        <taxon>Metakinetoplastina</taxon>
        <taxon>Trypanosomatida</taxon>
        <taxon>Trypanosomatidae</taxon>
        <taxon>Trypanosoma</taxon>
    </lineage>
</organism>
<comment type="similarity">
    <text evidence="4">Belongs to the class-II pyridoxal-phosphate-dependent aminotransferase family.</text>
</comment>
<comment type="cofactor">
    <cofactor evidence="1">
        <name>pyridoxal 5'-phosphate</name>
        <dbReference type="ChEBI" id="CHEBI:597326"/>
    </cofactor>
</comment>
<protein>
    <recommendedName>
        <fullName evidence="5">serine C-palmitoyltransferase</fullName>
        <ecNumber evidence="5">2.3.1.50</ecNumber>
    </recommendedName>
</protein>
<dbReference type="SUPFAM" id="SSF53383">
    <property type="entry name" value="PLP-dependent transferases"/>
    <property type="match status" value="1"/>
</dbReference>
<evidence type="ECO:0000256" key="4">
    <source>
        <dbReference type="ARBA" id="ARBA00008392"/>
    </source>
</evidence>
<dbReference type="Gene3D" id="3.90.1150.10">
    <property type="entry name" value="Aspartate Aminotransferase, domain 1"/>
    <property type="match status" value="1"/>
</dbReference>
<dbReference type="AlphaFoldDB" id="A0A1G4IFZ1"/>
<dbReference type="EMBL" id="CZPT02001566">
    <property type="protein sequence ID" value="SCU71096.1"/>
    <property type="molecule type" value="Genomic_DNA"/>
</dbReference>
<evidence type="ECO:0000256" key="8">
    <source>
        <dbReference type="ARBA" id="ARBA00022919"/>
    </source>
</evidence>
<name>A0A1G4IFZ1_TRYEQ</name>
<dbReference type="GO" id="GO:0005783">
    <property type="term" value="C:endoplasmic reticulum"/>
    <property type="evidence" value="ECO:0007669"/>
    <property type="project" value="TreeGrafter"/>
</dbReference>
<keyword evidence="13" id="KW-1185">Reference proteome</keyword>
<proteinExistence type="inferred from homology"/>
<evidence type="ECO:0000256" key="7">
    <source>
        <dbReference type="ARBA" id="ARBA00022898"/>
    </source>
</evidence>
<dbReference type="InterPro" id="IPR015421">
    <property type="entry name" value="PyrdxlP-dep_Trfase_major"/>
</dbReference>
<dbReference type="InterPro" id="IPR015424">
    <property type="entry name" value="PyrdxlP-dep_Trfase"/>
</dbReference>
<evidence type="ECO:0000259" key="11">
    <source>
        <dbReference type="Pfam" id="PF00155"/>
    </source>
</evidence>
<dbReference type="Pfam" id="PF00155">
    <property type="entry name" value="Aminotran_1_2"/>
    <property type="match status" value="1"/>
</dbReference>
<keyword evidence="6 12" id="KW-0808">Transferase</keyword>
<dbReference type="GO" id="GO:0046513">
    <property type="term" value="P:ceramide biosynthetic process"/>
    <property type="evidence" value="ECO:0007669"/>
    <property type="project" value="TreeGrafter"/>
</dbReference>
<keyword evidence="8" id="KW-0746">Sphingolipid metabolism</keyword>
<evidence type="ECO:0000256" key="3">
    <source>
        <dbReference type="ARBA" id="ARBA00004991"/>
    </source>
</evidence>
<dbReference type="GO" id="GO:0046512">
    <property type="term" value="P:sphingosine biosynthetic process"/>
    <property type="evidence" value="ECO:0007669"/>
    <property type="project" value="TreeGrafter"/>
</dbReference>
<dbReference type="RefSeq" id="XP_067081814.1">
    <property type="nucleotide sequence ID" value="XM_067225713.1"/>
</dbReference>
<sequence length="490" mass="54128">MVGFKTLSSTAPLAFSEFSHLLLEALLAAALAVALALHFIRRRNTSKIVEPELPPLEEQQRRIAAFRSQMFRADAKPNANTQLPNRTGMSEVEARNSCYITLRDESDSSSREYLDLVTEDFHSFSTHPTVVDVAKKIVVAYGVGSCGPRGFYGTIKPHMVLEEDIAKFLGVEDSLIFSFSFATISTLIPCHASRGDYLIVDDGVSLPVHEGCTLSRANLLKYRHNDMAHLEEILREVQIKEMKEKKLSRRFVVTEGVFKNLGDVCKLPQVLELCEKYKFRIILDDSCGFGCMGPTGRGTHEHYGIPTTRIDLYVGSLSQAMGGVGGFCAGEHAIIEYQRLTAAAYVFSASLAPYITAGVSAVLKLLDEDHSFPEKLQRNAGLFRGAIRSAGMNPEKITLVECAGDVSPIVILRPTDAYVKCHHQKVEEELQQVVEAARRKGVLLTRHLFSKEEACSNFSALRILVKGTATEDELLRAAKVITEAVKSVFV</sequence>
<dbReference type="GO" id="GO:0016020">
    <property type="term" value="C:membrane"/>
    <property type="evidence" value="ECO:0007669"/>
    <property type="project" value="GOC"/>
</dbReference>